<dbReference type="InterPro" id="IPR011495">
    <property type="entry name" value="Sig_transdc_His_kin_sub2_dim/P"/>
</dbReference>
<accession>A0A9E5A330</accession>
<sequence>MRINLMMQNKKYQIAVIGLLIGFSLFLIYYFHYMLGISVVFTHFFYIPIILAAIWWKKRGLIVPILLSIALILSHVSSGDVALPVTEDYFRSAMFIFVGVIVVILSDEIEKSKEILIESEKKYRSVVESAMAAIITLNRGGTIVSWNSGAHDIFGYSAEEVIGKSAIILMPEEYKKNFFEGLFKFKPDINFKSFKKEGMIALRKNGDDFPFDISVATWSSQGEDYFTAIIQDVTDYKKAEEQLKESLNEKDILLKEIHHRVKNNLMVISSLLSLQSRYIKDKDTLNIFRESQSRARSMALIHEKLYNSNDLKQINFGEYIKTLTADLFYTYVTDPDLIKLNLDVDDVMLDINTVVPLGLIVNELVSNSMKHAFPVLYLKQLADNIAAGQNEMMNEINVNFKPEGDHFVLTVKDNGVGFPEELDFKNTDSLGLRLVNSLTGQIQGNIHLRLDNGTEFKITFKENEY</sequence>
<dbReference type="Proteomes" id="UP001068021">
    <property type="component" value="Unassembled WGS sequence"/>
</dbReference>
<dbReference type="InterPro" id="IPR035965">
    <property type="entry name" value="PAS-like_dom_sf"/>
</dbReference>
<dbReference type="AlphaFoldDB" id="A0A9E5A330"/>
<dbReference type="PANTHER" id="PTHR43065:SF23">
    <property type="entry name" value="SENSOR HISTIDINE KINASE PDTAS"/>
    <property type="match status" value="1"/>
</dbReference>
<dbReference type="InterPro" id="IPR000700">
    <property type="entry name" value="PAS-assoc_C"/>
</dbReference>
<protein>
    <submittedName>
        <fullName evidence="5">PAS domain S-box protein</fullName>
    </submittedName>
</protein>
<evidence type="ECO:0000256" key="1">
    <source>
        <dbReference type="SAM" id="Phobius"/>
    </source>
</evidence>
<reference evidence="5" key="1">
    <citation type="submission" date="2022-12" db="EMBL/GenBank/DDBJ databases">
        <title>Reclassification of two methanogenic archaea species isolated from the Kolyma lowland permafrost.</title>
        <authorList>
            <person name="Trubitsyn V.E."/>
            <person name="Rivkina E.M."/>
            <person name="Shcherbakova V.A."/>
        </authorList>
    </citation>
    <scope>NUCLEOTIDE SEQUENCE</scope>
    <source>
        <strain evidence="4">M2</strain>
        <strain evidence="5">MK4</strain>
    </source>
</reference>
<dbReference type="GO" id="GO:0006355">
    <property type="term" value="P:regulation of DNA-templated transcription"/>
    <property type="evidence" value="ECO:0007669"/>
    <property type="project" value="InterPro"/>
</dbReference>
<dbReference type="SUPFAM" id="SSF55785">
    <property type="entry name" value="PYP-like sensor domain (PAS domain)"/>
    <property type="match status" value="1"/>
</dbReference>
<dbReference type="PROSITE" id="PS50113">
    <property type="entry name" value="PAC"/>
    <property type="match status" value="1"/>
</dbReference>
<keyword evidence="1" id="KW-0812">Transmembrane</keyword>
<evidence type="ECO:0000313" key="4">
    <source>
        <dbReference type="EMBL" id="MCZ3364555.1"/>
    </source>
</evidence>
<keyword evidence="1" id="KW-1133">Transmembrane helix</keyword>
<dbReference type="EMBL" id="JAPVES010000030">
    <property type="protein sequence ID" value="MCZ3372309.1"/>
    <property type="molecule type" value="Genomic_DNA"/>
</dbReference>
<name>A0A9E5A330_9EURY</name>
<feature type="transmembrane region" description="Helical" evidence="1">
    <location>
        <begin position="12"/>
        <end position="31"/>
    </location>
</feature>
<dbReference type="EMBL" id="JAPVER010000018">
    <property type="protein sequence ID" value="MCZ3364555.1"/>
    <property type="molecule type" value="Genomic_DNA"/>
</dbReference>
<dbReference type="InterPro" id="IPR000014">
    <property type="entry name" value="PAS"/>
</dbReference>
<dbReference type="GO" id="GO:0005524">
    <property type="term" value="F:ATP binding"/>
    <property type="evidence" value="ECO:0007669"/>
    <property type="project" value="UniProtKB-KW"/>
</dbReference>
<dbReference type="Pfam" id="PF07568">
    <property type="entry name" value="HisKA_2"/>
    <property type="match status" value="1"/>
</dbReference>
<feature type="domain" description="PAC" evidence="3">
    <location>
        <begin position="194"/>
        <end position="245"/>
    </location>
</feature>
<feature type="domain" description="PAS" evidence="2">
    <location>
        <begin position="119"/>
        <end position="173"/>
    </location>
</feature>
<organism evidence="5">
    <name type="scientific">Methanobacterium veterum</name>
    <dbReference type="NCBI Taxonomy" id="408577"/>
    <lineage>
        <taxon>Archaea</taxon>
        <taxon>Methanobacteriati</taxon>
        <taxon>Methanobacteriota</taxon>
        <taxon>Methanomada group</taxon>
        <taxon>Methanobacteria</taxon>
        <taxon>Methanobacteriales</taxon>
        <taxon>Methanobacteriaceae</taxon>
        <taxon>Methanobacterium</taxon>
    </lineage>
</organism>
<feature type="transmembrane region" description="Helical" evidence="1">
    <location>
        <begin position="61"/>
        <end position="77"/>
    </location>
</feature>
<evidence type="ECO:0000313" key="5">
    <source>
        <dbReference type="EMBL" id="MCZ3372309.1"/>
    </source>
</evidence>
<dbReference type="Gene3D" id="3.30.450.20">
    <property type="entry name" value="PAS domain"/>
    <property type="match status" value="1"/>
</dbReference>
<evidence type="ECO:0000259" key="2">
    <source>
        <dbReference type="PROSITE" id="PS50112"/>
    </source>
</evidence>
<dbReference type="CDD" id="cd00130">
    <property type="entry name" value="PAS"/>
    <property type="match status" value="1"/>
</dbReference>
<dbReference type="SMART" id="SM00387">
    <property type="entry name" value="HATPase_c"/>
    <property type="match status" value="1"/>
</dbReference>
<dbReference type="InterPro" id="IPR036890">
    <property type="entry name" value="HATPase_C_sf"/>
</dbReference>
<comment type="caution">
    <text evidence="5">The sequence shown here is derived from an EMBL/GenBank/DDBJ whole genome shotgun (WGS) entry which is preliminary data.</text>
</comment>
<dbReference type="SUPFAM" id="SSF55874">
    <property type="entry name" value="ATPase domain of HSP90 chaperone/DNA topoisomerase II/histidine kinase"/>
    <property type="match status" value="1"/>
</dbReference>
<evidence type="ECO:0000259" key="3">
    <source>
        <dbReference type="PROSITE" id="PS50113"/>
    </source>
</evidence>
<keyword evidence="6" id="KW-1185">Reference proteome</keyword>
<dbReference type="GO" id="GO:0000160">
    <property type="term" value="P:phosphorelay signal transduction system"/>
    <property type="evidence" value="ECO:0007669"/>
    <property type="project" value="UniProtKB-KW"/>
</dbReference>
<proteinExistence type="predicted"/>
<dbReference type="PANTHER" id="PTHR43065">
    <property type="entry name" value="SENSOR HISTIDINE KINASE"/>
    <property type="match status" value="1"/>
</dbReference>
<dbReference type="Gene3D" id="3.30.565.10">
    <property type="entry name" value="Histidine kinase-like ATPase, C-terminal domain"/>
    <property type="match status" value="1"/>
</dbReference>
<dbReference type="Pfam" id="PF02518">
    <property type="entry name" value="HATPase_c"/>
    <property type="match status" value="1"/>
</dbReference>
<dbReference type="GO" id="GO:0016301">
    <property type="term" value="F:kinase activity"/>
    <property type="evidence" value="ECO:0007669"/>
    <property type="project" value="UniProtKB-KW"/>
</dbReference>
<evidence type="ECO:0000313" key="6">
    <source>
        <dbReference type="Proteomes" id="UP001068021"/>
    </source>
</evidence>
<feature type="transmembrane region" description="Helical" evidence="1">
    <location>
        <begin position="89"/>
        <end position="106"/>
    </location>
</feature>
<dbReference type="RefSeq" id="WP_052375711.1">
    <property type="nucleotide sequence ID" value="NZ_JAPVER010000018.1"/>
</dbReference>
<dbReference type="NCBIfam" id="TIGR00229">
    <property type="entry name" value="sensory_box"/>
    <property type="match status" value="1"/>
</dbReference>
<dbReference type="PROSITE" id="PS50112">
    <property type="entry name" value="PAS"/>
    <property type="match status" value="1"/>
</dbReference>
<keyword evidence="1" id="KW-0472">Membrane</keyword>
<dbReference type="Pfam" id="PF13426">
    <property type="entry name" value="PAS_9"/>
    <property type="match status" value="1"/>
</dbReference>
<dbReference type="InterPro" id="IPR003594">
    <property type="entry name" value="HATPase_dom"/>
</dbReference>
<feature type="transmembrane region" description="Helical" evidence="1">
    <location>
        <begin position="37"/>
        <end position="56"/>
    </location>
</feature>
<dbReference type="SMART" id="SM00091">
    <property type="entry name" value="PAS"/>
    <property type="match status" value="1"/>
</dbReference>
<dbReference type="Proteomes" id="UP001074446">
    <property type="component" value="Unassembled WGS sequence"/>
</dbReference>
<gene>
    <name evidence="5" type="ORF">O3H35_06660</name>
    <name evidence="4" type="ORF">O3H54_01545</name>
</gene>